<dbReference type="Proteomes" id="UP001054837">
    <property type="component" value="Unassembled WGS sequence"/>
</dbReference>
<dbReference type="AlphaFoldDB" id="A0AAV4RP62"/>
<comment type="caution">
    <text evidence="1">The sequence shown here is derived from an EMBL/GenBank/DDBJ whole genome shotgun (WGS) entry which is preliminary data.</text>
</comment>
<organism evidence="1 2">
    <name type="scientific">Caerostris darwini</name>
    <dbReference type="NCBI Taxonomy" id="1538125"/>
    <lineage>
        <taxon>Eukaryota</taxon>
        <taxon>Metazoa</taxon>
        <taxon>Ecdysozoa</taxon>
        <taxon>Arthropoda</taxon>
        <taxon>Chelicerata</taxon>
        <taxon>Arachnida</taxon>
        <taxon>Araneae</taxon>
        <taxon>Araneomorphae</taxon>
        <taxon>Entelegynae</taxon>
        <taxon>Araneoidea</taxon>
        <taxon>Araneidae</taxon>
        <taxon>Caerostris</taxon>
    </lineage>
</organism>
<gene>
    <name evidence="1" type="ORF">CDAR_288691</name>
</gene>
<protein>
    <submittedName>
        <fullName evidence="1">Uncharacterized protein</fullName>
    </submittedName>
</protein>
<evidence type="ECO:0000313" key="1">
    <source>
        <dbReference type="EMBL" id="GIY22741.1"/>
    </source>
</evidence>
<evidence type="ECO:0000313" key="2">
    <source>
        <dbReference type="Proteomes" id="UP001054837"/>
    </source>
</evidence>
<accession>A0AAV4RP62</accession>
<sequence length="121" mass="13628">MRECCLNGVCTHIRIPVRSFLAVTTSYEMWKSKVSCSANPSSSRLTDSPGKHVLTLSHLTGSLPLSPKFVDHLRVRSHLKEYGLFKLRLRPSLAPWASTPLHQVRRSPWLDRTCRNGGCLS</sequence>
<name>A0AAV4RP62_9ARAC</name>
<dbReference type="EMBL" id="BPLQ01006475">
    <property type="protein sequence ID" value="GIY22741.1"/>
    <property type="molecule type" value="Genomic_DNA"/>
</dbReference>
<keyword evidence="2" id="KW-1185">Reference proteome</keyword>
<proteinExistence type="predicted"/>
<reference evidence="1 2" key="1">
    <citation type="submission" date="2021-06" db="EMBL/GenBank/DDBJ databases">
        <title>Caerostris darwini draft genome.</title>
        <authorList>
            <person name="Kono N."/>
            <person name="Arakawa K."/>
        </authorList>
    </citation>
    <scope>NUCLEOTIDE SEQUENCE [LARGE SCALE GENOMIC DNA]</scope>
</reference>